<reference evidence="2 3" key="1">
    <citation type="submission" date="2020-04" db="EMBL/GenBank/DDBJ databases">
        <title>MicrobeNet Type strains.</title>
        <authorList>
            <person name="Nicholson A.C."/>
        </authorList>
    </citation>
    <scope>NUCLEOTIDE SEQUENCE [LARGE SCALE GENOMIC DNA]</scope>
    <source>
        <strain evidence="2 3">CCUG 69612</strain>
    </source>
</reference>
<sequence length="220" mass="24435">MLFNDNVLRNQWLAITMVGVADIVALSAALLSDDPFLKIVLWVGFVLASLFLVGLIWGLKTAKQLAADQKLDKIRPAYDERQQAYILKSYSLGFWYMIFIFWLSIFISRFGSHLVGLDFMLALGLWGGLGLSTTYANLKGASYFVDSRFGSKGKLFGWSASFFGLFVMGMGLFTAIADPSARKVFFTRGGDGSFMVLGLALFSMGASILYRLYQNKKEEG</sequence>
<dbReference type="Proteomes" id="UP000522720">
    <property type="component" value="Unassembled WGS sequence"/>
</dbReference>
<feature type="transmembrane region" description="Helical" evidence="1">
    <location>
        <begin position="12"/>
        <end position="30"/>
    </location>
</feature>
<gene>
    <name evidence="2" type="ORF">HF992_11580</name>
</gene>
<organism evidence="2 3">
    <name type="scientific">Streptococcus ovuberis</name>
    <dbReference type="NCBI Taxonomy" id="1936207"/>
    <lineage>
        <taxon>Bacteria</taxon>
        <taxon>Bacillati</taxon>
        <taxon>Bacillota</taxon>
        <taxon>Bacilli</taxon>
        <taxon>Lactobacillales</taxon>
        <taxon>Streptococcaceae</taxon>
        <taxon>Streptococcus</taxon>
    </lineage>
</organism>
<name>A0A7X6MZU6_9STRE</name>
<proteinExistence type="predicted"/>
<feature type="transmembrane region" description="Helical" evidence="1">
    <location>
        <begin position="90"/>
        <end position="108"/>
    </location>
</feature>
<feature type="transmembrane region" description="Helical" evidence="1">
    <location>
        <begin position="114"/>
        <end position="135"/>
    </location>
</feature>
<evidence type="ECO:0000313" key="2">
    <source>
        <dbReference type="EMBL" id="NKZ21435.1"/>
    </source>
</evidence>
<evidence type="ECO:0000256" key="1">
    <source>
        <dbReference type="SAM" id="Phobius"/>
    </source>
</evidence>
<protein>
    <submittedName>
        <fullName evidence="2">Uncharacterized protein</fullName>
    </submittedName>
</protein>
<feature type="transmembrane region" description="Helical" evidence="1">
    <location>
        <begin position="192"/>
        <end position="213"/>
    </location>
</feature>
<feature type="transmembrane region" description="Helical" evidence="1">
    <location>
        <begin position="36"/>
        <end position="59"/>
    </location>
</feature>
<keyword evidence="3" id="KW-1185">Reference proteome</keyword>
<accession>A0A7X6MZU6</accession>
<feature type="transmembrane region" description="Helical" evidence="1">
    <location>
        <begin position="155"/>
        <end position="177"/>
    </location>
</feature>
<keyword evidence="1" id="KW-0472">Membrane</keyword>
<dbReference type="AlphaFoldDB" id="A0A7X6MZU6"/>
<keyword evidence="1" id="KW-1133">Transmembrane helix</keyword>
<keyword evidence="1" id="KW-0812">Transmembrane</keyword>
<comment type="caution">
    <text evidence="2">The sequence shown here is derived from an EMBL/GenBank/DDBJ whole genome shotgun (WGS) entry which is preliminary data.</text>
</comment>
<dbReference type="EMBL" id="JAAXPR010000041">
    <property type="protein sequence ID" value="NKZ21435.1"/>
    <property type="molecule type" value="Genomic_DNA"/>
</dbReference>
<dbReference type="RefSeq" id="WP_168550147.1">
    <property type="nucleotide sequence ID" value="NZ_JAAXPR010000041.1"/>
</dbReference>
<evidence type="ECO:0000313" key="3">
    <source>
        <dbReference type="Proteomes" id="UP000522720"/>
    </source>
</evidence>